<proteinExistence type="predicted"/>
<keyword evidence="2" id="KW-1185">Reference proteome</keyword>
<organism evidence="1 2">
    <name type="scientific">Methanobacterium bryantii</name>
    <dbReference type="NCBI Taxonomy" id="2161"/>
    <lineage>
        <taxon>Archaea</taxon>
        <taxon>Methanobacteriati</taxon>
        <taxon>Methanobacteriota</taxon>
        <taxon>Methanomada group</taxon>
        <taxon>Methanobacteria</taxon>
        <taxon>Methanobacteriales</taxon>
        <taxon>Methanobacteriaceae</taxon>
        <taxon>Methanobacterium</taxon>
    </lineage>
</organism>
<dbReference type="OrthoDB" id="376403at2157"/>
<evidence type="ECO:0000313" key="1">
    <source>
        <dbReference type="EMBL" id="PAV04032.1"/>
    </source>
</evidence>
<dbReference type="EMBL" id="LMVM01000033">
    <property type="protein sequence ID" value="PAV04032.1"/>
    <property type="molecule type" value="Genomic_DNA"/>
</dbReference>
<sequence length="98" mass="11701">MKINFKITLELENSDWDLFCVEKELELSFIPNIGDVIADNGLHFKVESRKFNILDEYLTIYLQDYKLINDNNKKDVLKRMEDSGWYYRDPAVYTLSKL</sequence>
<dbReference type="RefSeq" id="WP_069583728.1">
    <property type="nucleotide sequence ID" value="NZ_LMVM01000033.1"/>
</dbReference>
<gene>
    <name evidence="1" type="ORF">ASJ80_03185</name>
</gene>
<comment type="caution">
    <text evidence="1">The sequence shown here is derived from an EMBL/GenBank/DDBJ whole genome shotgun (WGS) entry which is preliminary data.</text>
</comment>
<dbReference type="Proteomes" id="UP000217784">
    <property type="component" value="Unassembled WGS sequence"/>
</dbReference>
<reference evidence="1 2" key="1">
    <citation type="journal article" date="2017" name="BMC Genomics">
        <title>Genomic analysis of methanogenic archaea reveals a shift towards energy conservation.</title>
        <authorList>
            <person name="Gilmore S.P."/>
            <person name="Henske J.K."/>
            <person name="Sexton J.A."/>
            <person name="Solomon K.V."/>
            <person name="Seppala S."/>
            <person name="Yoo J.I."/>
            <person name="Huyett L.M."/>
            <person name="Pressman A."/>
            <person name="Cogan J.Z."/>
            <person name="Kivenson V."/>
            <person name="Peng X."/>
            <person name="Tan Y."/>
            <person name="Valentine D.L."/>
            <person name="O'Malley M.A."/>
        </authorList>
    </citation>
    <scope>NUCLEOTIDE SEQUENCE [LARGE SCALE GENOMIC DNA]</scope>
    <source>
        <strain evidence="1 2">M.o.H.</strain>
    </source>
</reference>
<name>A0A2A2H3R6_METBR</name>
<accession>A0A2A2H3R6</accession>
<evidence type="ECO:0000313" key="2">
    <source>
        <dbReference type="Proteomes" id="UP000217784"/>
    </source>
</evidence>
<dbReference type="AlphaFoldDB" id="A0A2A2H3R6"/>
<protein>
    <submittedName>
        <fullName evidence="1">Uncharacterized protein</fullName>
    </submittedName>
</protein>